<evidence type="ECO:0000313" key="2">
    <source>
        <dbReference type="Proteomes" id="UP000499080"/>
    </source>
</evidence>
<protein>
    <submittedName>
        <fullName evidence="1">Uncharacterized protein</fullName>
    </submittedName>
</protein>
<reference evidence="1 2" key="1">
    <citation type="journal article" date="2019" name="Sci. Rep.">
        <title>Orb-weaving spider Araneus ventricosus genome elucidates the spidroin gene catalogue.</title>
        <authorList>
            <person name="Kono N."/>
            <person name="Nakamura H."/>
            <person name="Ohtoshi R."/>
            <person name="Moran D.A.P."/>
            <person name="Shinohara A."/>
            <person name="Yoshida Y."/>
            <person name="Fujiwara M."/>
            <person name="Mori M."/>
            <person name="Tomita M."/>
            <person name="Arakawa K."/>
        </authorList>
    </citation>
    <scope>NUCLEOTIDE SEQUENCE [LARGE SCALE GENOMIC DNA]</scope>
</reference>
<name>A0A4Y2F8J7_ARAVE</name>
<accession>A0A4Y2F8J7</accession>
<gene>
    <name evidence="1" type="ORF">AVEN_224641_1</name>
</gene>
<organism evidence="1 2">
    <name type="scientific">Araneus ventricosus</name>
    <name type="common">Orbweaver spider</name>
    <name type="synonym">Epeira ventricosa</name>
    <dbReference type="NCBI Taxonomy" id="182803"/>
    <lineage>
        <taxon>Eukaryota</taxon>
        <taxon>Metazoa</taxon>
        <taxon>Ecdysozoa</taxon>
        <taxon>Arthropoda</taxon>
        <taxon>Chelicerata</taxon>
        <taxon>Arachnida</taxon>
        <taxon>Araneae</taxon>
        <taxon>Araneomorphae</taxon>
        <taxon>Entelegynae</taxon>
        <taxon>Araneoidea</taxon>
        <taxon>Araneidae</taxon>
        <taxon>Araneus</taxon>
    </lineage>
</organism>
<dbReference type="Proteomes" id="UP000499080">
    <property type="component" value="Unassembled WGS sequence"/>
</dbReference>
<sequence length="76" mass="8449">MTRTIPELAPLLQTSEPHQREDVWPLRMIWRATGPIPDGPRVESGLEPIALLPKSKTLTLWVGRWTRVVGITPAGG</sequence>
<evidence type="ECO:0000313" key="1">
    <source>
        <dbReference type="EMBL" id="GBM36998.1"/>
    </source>
</evidence>
<proteinExistence type="predicted"/>
<keyword evidence="2" id="KW-1185">Reference proteome</keyword>
<comment type="caution">
    <text evidence="1">The sequence shown here is derived from an EMBL/GenBank/DDBJ whole genome shotgun (WGS) entry which is preliminary data.</text>
</comment>
<dbReference type="EMBL" id="BGPR01249363">
    <property type="protein sequence ID" value="GBM36998.1"/>
    <property type="molecule type" value="Genomic_DNA"/>
</dbReference>
<dbReference type="AlphaFoldDB" id="A0A4Y2F8J7"/>